<dbReference type="InterPro" id="IPR007695">
    <property type="entry name" value="DNA_mismatch_repair_MutS-lik_N"/>
</dbReference>
<name>A0A8W8I4X0_MAGGI</name>
<organism evidence="14 15">
    <name type="scientific">Magallana gigas</name>
    <name type="common">Pacific oyster</name>
    <name type="synonym">Crassostrea gigas</name>
    <dbReference type="NCBI Taxonomy" id="29159"/>
    <lineage>
        <taxon>Eukaryota</taxon>
        <taxon>Metazoa</taxon>
        <taxon>Spiralia</taxon>
        <taxon>Lophotrochozoa</taxon>
        <taxon>Mollusca</taxon>
        <taxon>Bivalvia</taxon>
        <taxon>Autobranchia</taxon>
        <taxon>Pteriomorphia</taxon>
        <taxon>Ostreida</taxon>
        <taxon>Ostreoidea</taxon>
        <taxon>Ostreidae</taxon>
        <taxon>Magallana</taxon>
    </lineage>
</organism>
<proteinExistence type="inferred from homology"/>
<keyword evidence="15" id="KW-1185">Reference proteome</keyword>
<feature type="chain" id="PRO_5036474210" description="DNA mismatch repair protein MSH3" evidence="10">
    <location>
        <begin position="24"/>
        <end position="871"/>
    </location>
</feature>
<dbReference type="Pfam" id="PF01624">
    <property type="entry name" value="MutS_I"/>
    <property type="match status" value="1"/>
</dbReference>
<feature type="domain" description="DNA mismatch repair protein MutS connector" evidence="12">
    <location>
        <begin position="619"/>
        <end position="763"/>
    </location>
</feature>
<dbReference type="PANTHER" id="PTHR11361">
    <property type="entry name" value="DNA MISMATCH REPAIR PROTEIN MUTS FAMILY MEMBER"/>
    <property type="match status" value="1"/>
</dbReference>
<reference evidence="14" key="1">
    <citation type="submission" date="2022-08" db="UniProtKB">
        <authorList>
            <consortium name="EnsemblMetazoa"/>
        </authorList>
    </citation>
    <scope>IDENTIFICATION</scope>
    <source>
        <strain evidence="14">05x7-T-G4-1.051#20</strain>
    </source>
</reference>
<evidence type="ECO:0000259" key="13">
    <source>
        <dbReference type="Pfam" id="PF05192"/>
    </source>
</evidence>
<dbReference type="Gene3D" id="1.10.1420.10">
    <property type="match status" value="1"/>
</dbReference>
<dbReference type="InterPro" id="IPR036187">
    <property type="entry name" value="DNA_mismatch_repair_MutS_sf"/>
</dbReference>
<comment type="similarity">
    <text evidence="1">Belongs to the DNA mismatch repair MutS family. MSH3 subfamily.</text>
</comment>
<dbReference type="InterPro" id="IPR007696">
    <property type="entry name" value="DNA_mismatch_repair_MutS_core"/>
</dbReference>
<keyword evidence="5" id="KW-0067">ATP-binding</keyword>
<feature type="domain" description="DNA mismatch repair protein MutS-like N-terminal" evidence="11">
    <location>
        <begin position="482"/>
        <end position="592"/>
    </location>
</feature>
<dbReference type="Pfam" id="PF05192">
    <property type="entry name" value="MutS_III"/>
    <property type="match status" value="1"/>
</dbReference>
<feature type="region of interest" description="Disordered" evidence="9">
    <location>
        <begin position="97"/>
        <end position="155"/>
    </location>
</feature>
<evidence type="ECO:0000256" key="4">
    <source>
        <dbReference type="ARBA" id="ARBA00022763"/>
    </source>
</evidence>
<dbReference type="Pfam" id="PF05188">
    <property type="entry name" value="MutS_II"/>
    <property type="match status" value="1"/>
</dbReference>
<keyword evidence="3" id="KW-0547">Nucleotide-binding</keyword>
<dbReference type="AlphaFoldDB" id="A0A8W8I4X0"/>
<dbReference type="InterPro" id="IPR016151">
    <property type="entry name" value="DNA_mismatch_repair_MutS_N"/>
</dbReference>
<dbReference type="SUPFAM" id="SSF55271">
    <property type="entry name" value="DNA repair protein MutS, domain I"/>
    <property type="match status" value="1"/>
</dbReference>
<dbReference type="PANTHER" id="PTHR11361:SF122">
    <property type="entry name" value="DNA MISMATCH REPAIR PROTEIN MSH3"/>
    <property type="match status" value="1"/>
</dbReference>
<dbReference type="GO" id="GO:0005634">
    <property type="term" value="C:nucleus"/>
    <property type="evidence" value="ECO:0007669"/>
    <property type="project" value="TreeGrafter"/>
</dbReference>
<dbReference type="GO" id="GO:0006298">
    <property type="term" value="P:mismatch repair"/>
    <property type="evidence" value="ECO:0007669"/>
    <property type="project" value="InterPro"/>
</dbReference>
<keyword evidence="6" id="KW-0238">DNA-binding</keyword>
<dbReference type="GO" id="GO:0006312">
    <property type="term" value="P:mitotic recombination"/>
    <property type="evidence" value="ECO:0007669"/>
    <property type="project" value="TreeGrafter"/>
</dbReference>
<keyword evidence="7" id="KW-0234">DNA repair</keyword>
<evidence type="ECO:0000256" key="6">
    <source>
        <dbReference type="ARBA" id="ARBA00023125"/>
    </source>
</evidence>
<feature type="region of interest" description="Disordered" evidence="9">
    <location>
        <begin position="334"/>
        <end position="379"/>
    </location>
</feature>
<evidence type="ECO:0000313" key="14">
    <source>
        <dbReference type="EnsemblMetazoa" id="G12592.1:cds"/>
    </source>
</evidence>
<dbReference type="InterPro" id="IPR036678">
    <property type="entry name" value="MutS_con_dom_sf"/>
</dbReference>
<dbReference type="GO" id="GO:0140664">
    <property type="term" value="F:ATP-dependent DNA damage sensor activity"/>
    <property type="evidence" value="ECO:0007669"/>
    <property type="project" value="InterPro"/>
</dbReference>
<dbReference type="GO" id="GO:0030983">
    <property type="term" value="F:mismatched DNA binding"/>
    <property type="evidence" value="ECO:0007669"/>
    <property type="project" value="InterPro"/>
</dbReference>
<dbReference type="SUPFAM" id="SSF48334">
    <property type="entry name" value="DNA repair protein MutS, domain III"/>
    <property type="match status" value="1"/>
</dbReference>
<dbReference type="GO" id="GO:0005524">
    <property type="term" value="F:ATP binding"/>
    <property type="evidence" value="ECO:0007669"/>
    <property type="project" value="UniProtKB-KW"/>
</dbReference>
<sequence>MKSNIMGQLIFQVILAIIAEVCGQIPGETPTDFLNTAPQVNTITTRTVMDRSTSTGGGVFPGGTTTTLFRQGPLDRGFTLQQENVFRQVPVDGIIPSEPRRTLPRELPLGDPLSGRTLTRELPLGDPLSGRTLTRELPLGDPLSGQPGRPLQVDPRGQCPTFLSRYEGDILVINLVPGTCDMLIFVQDQTHLFPAAADILLNTGSGRILLPMVSFRGNSTTESIATDCPMIPLRYLGPRIVLDTIPGRCQIVLGIRRFPILDQPDVPGFPAEPRWVTRAVFERTSGGEKKPKQITISKFFSAPKSPVVAQQESGDASVVVVVDDESLKKQDTACTKGGKKRLKENGQVTHESKRKCVRSSDNQPSTSNDLPISSKEEFSMQDKHTRLSAFTQTKLDRFQSDEVVDSTEIRDITSYVPRQSIVNISIDNDLNEVGKNAVIPVSDDEDEPITSEPGFGLKKFAATQSKHSGKTSVNKRTKTKYTPLEQQYIELKEKYPDTLLFVECGYKYRFFGEDAENAAHVLKIYCHQDHNFMTASIPVHRLFVHVRRLVAAGYKVGVVKQMETAALKACGDNKSGPFTRQLTAMYTKSTLFGQDVDPVNFSEELQGEINVEESCSSEYLMCVYDVPCDRDIKHQTIGILAVQPSTGDVIYDSFEDSDLRSQLETRILHIQPVELLSSKTLSDATQKLLSDIATMRSTDDDGLRQEFCDDEVFEFRSAFTRVSDFYKKHGKDPSVLQLVINLPYAVISCLSAVLNYLEDFGLQKALQDTSNFSQFSEKSKYLYLPGNTVRNLELFSNQNDGKGKNSVYWLMNQTVTKYGSRKLKSWLACPLKDNKEILQRQEAVNTILDNFNCSVLTKLRSVLGKSPDLER</sequence>
<evidence type="ECO:0000256" key="10">
    <source>
        <dbReference type="SAM" id="SignalP"/>
    </source>
</evidence>
<feature type="domain" description="DNA mismatch repair protein MutS core" evidence="13">
    <location>
        <begin position="787"/>
        <end position="871"/>
    </location>
</feature>
<evidence type="ECO:0000256" key="1">
    <source>
        <dbReference type="ARBA" id="ARBA00007094"/>
    </source>
</evidence>
<accession>A0A8W8I4X0</accession>
<evidence type="ECO:0000259" key="12">
    <source>
        <dbReference type="Pfam" id="PF05188"/>
    </source>
</evidence>
<dbReference type="Gene3D" id="3.40.1170.10">
    <property type="entry name" value="DNA repair protein MutS, domain I"/>
    <property type="match status" value="1"/>
</dbReference>
<evidence type="ECO:0000256" key="2">
    <source>
        <dbReference type="ARBA" id="ARBA00022151"/>
    </source>
</evidence>
<dbReference type="Proteomes" id="UP000005408">
    <property type="component" value="Unassembled WGS sequence"/>
</dbReference>
<evidence type="ECO:0000259" key="11">
    <source>
        <dbReference type="Pfam" id="PF01624"/>
    </source>
</evidence>
<evidence type="ECO:0000256" key="5">
    <source>
        <dbReference type="ARBA" id="ARBA00022840"/>
    </source>
</evidence>
<dbReference type="InterPro" id="IPR045076">
    <property type="entry name" value="MutS"/>
</dbReference>
<dbReference type="FunFam" id="3.40.1170.10:FF:000004">
    <property type="entry name" value="DNA mismatch repair protein"/>
    <property type="match status" value="1"/>
</dbReference>
<evidence type="ECO:0000256" key="8">
    <source>
        <dbReference type="ARBA" id="ARBA00073774"/>
    </source>
</evidence>
<feature type="compositionally biased region" description="Polar residues" evidence="9">
    <location>
        <begin position="359"/>
        <end position="371"/>
    </location>
</feature>
<feature type="signal peptide" evidence="10">
    <location>
        <begin position="1"/>
        <end position="23"/>
    </location>
</feature>
<evidence type="ECO:0000256" key="3">
    <source>
        <dbReference type="ARBA" id="ARBA00022741"/>
    </source>
</evidence>
<protein>
    <recommendedName>
        <fullName evidence="2 8">DNA mismatch repair protein MSH3</fullName>
    </recommendedName>
    <alternativeName>
        <fullName evidence="2 8">DNA mismatch repair protein MSH3</fullName>
    </alternativeName>
</protein>
<dbReference type="Gene3D" id="3.30.420.110">
    <property type="entry name" value="MutS, connector domain"/>
    <property type="match status" value="1"/>
</dbReference>
<dbReference type="SUPFAM" id="SSF53150">
    <property type="entry name" value="DNA repair protein MutS, domain II"/>
    <property type="match status" value="1"/>
</dbReference>
<evidence type="ECO:0000256" key="7">
    <source>
        <dbReference type="ARBA" id="ARBA00023204"/>
    </source>
</evidence>
<evidence type="ECO:0000313" key="15">
    <source>
        <dbReference type="Proteomes" id="UP000005408"/>
    </source>
</evidence>
<dbReference type="InterPro" id="IPR007860">
    <property type="entry name" value="DNA_mmatch_repair_MutS_con_dom"/>
</dbReference>
<evidence type="ECO:0000256" key="9">
    <source>
        <dbReference type="SAM" id="MobiDB-lite"/>
    </source>
</evidence>
<keyword evidence="4" id="KW-0227">DNA damage</keyword>
<dbReference type="EnsemblMetazoa" id="G12592.1">
    <property type="protein sequence ID" value="G12592.1:cds"/>
    <property type="gene ID" value="G12592"/>
</dbReference>
<keyword evidence="10" id="KW-0732">Signal</keyword>